<proteinExistence type="predicted"/>
<name>A0ACD3AQT4_9AGAR</name>
<sequence length="202" mass="23008">MATQALTLDIRNTRYFPGVFDIPNDGDAHPEFFDVVSRDSMLPRRRWCLLVEIKMHSEGTLRPTYEVKGVAGDEFRVAFYVGAPEFPTIVDHCQPGYTLAIMFAARNACIDDKLLIPVRTLREDIIQVLPCGIKEVYSISDKMNSPTLCAACRKPSSLKCGRCGLPFCDAVCMKENWKVEHKRQCVVAQKLREWSALDWEKF</sequence>
<protein>
    <submittedName>
        <fullName evidence="1">Uncharacterized protein</fullName>
    </submittedName>
</protein>
<organism evidence="1 2">
    <name type="scientific">Pluteus cervinus</name>
    <dbReference type="NCBI Taxonomy" id="181527"/>
    <lineage>
        <taxon>Eukaryota</taxon>
        <taxon>Fungi</taxon>
        <taxon>Dikarya</taxon>
        <taxon>Basidiomycota</taxon>
        <taxon>Agaricomycotina</taxon>
        <taxon>Agaricomycetes</taxon>
        <taxon>Agaricomycetidae</taxon>
        <taxon>Agaricales</taxon>
        <taxon>Pluteineae</taxon>
        <taxon>Pluteaceae</taxon>
        <taxon>Pluteus</taxon>
    </lineage>
</organism>
<evidence type="ECO:0000313" key="1">
    <source>
        <dbReference type="EMBL" id="TFK68155.1"/>
    </source>
</evidence>
<accession>A0ACD3AQT4</accession>
<dbReference type="EMBL" id="ML208358">
    <property type="protein sequence ID" value="TFK68155.1"/>
    <property type="molecule type" value="Genomic_DNA"/>
</dbReference>
<keyword evidence="2" id="KW-1185">Reference proteome</keyword>
<reference evidence="1 2" key="1">
    <citation type="journal article" date="2019" name="Nat. Ecol. Evol.">
        <title>Megaphylogeny resolves global patterns of mushroom evolution.</title>
        <authorList>
            <person name="Varga T."/>
            <person name="Krizsan K."/>
            <person name="Foldi C."/>
            <person name="Dima B."/>
            <person name="Sanchez-Garcia M."/>
            <person name="Sanchez-Ramirez S."/>
            <person name="Szollosi G.J."/>
            <person name="Szarkandi J.G."/>
            <person name="Papp V."/>
            <person name="Albert L."/>
            <person name="Andreopoulos W."/>
            <person name="Angelini C."/>
            <person name="Antonin V."/>
            <person name="Barry K.W."/>
            <person name="Bougher N.L."/>
            <person name="Buchanan P."/>
            <person name="Buyck B."/>
            <person name="Bense V."/>
            <person name="Catcheside P."/>
            <person name="Chovatia M."/>
            <person name="Cooper J."/>
            <person name="Damon W."/>
            <person name="Desjardin D."/>
            <person name="Finy P."/>
            <person name="Geml J."/>
            <person name="Haridas S."/>
            <person name="Hughes K."/>
            <person name="Justo A."/>
            <person name="Karasinski D."/>
            <person name="Kautmanova I."/>
            <person name="Kiss B."/>
            <person name="Kocsube S."/>
            <person name="Kotiranta H."/>
            <person name="LaButti K.M."/>
            <person name="Lechner B.E."/>
            <person name="Liimatainen K."/>
            <person name="Lipzen A."/>
            <person name="Lukacs Z."/>
            <person name="Mihaltcheva S."/>
            <person name="Morgado L.N."/>
            <person name="Niskanen T."/>
            <person name="Noordeloos M.E."/>
            <person name="Ohm R.A."/>
            <person name="Ortiz-Santana B."/>
            <person name="Ovrebo C."/>
            <person name="Racz N."/>
            <person name="Riley R."/>
            <person name="Savchenko A."/>
            <person name="Shiryaev A."/>
            <person name="Soop K."/>
            <person name="Spirin V."/>
            <person name="Szebenyi C."/>
            <person name="Tomsovsky M."/>
            <person name="Tulloss R.E."/>
            <person name="Uehling J."/>
            <person name="Grigoriev I.V."/>
            <person name="Vagvolgyi C."/>
            <person name="Papp T."/>
            <person name="Martin F.M."/>
            <person name="Miettinen O."/>
            <person name="Hibbett D.S."/>
            <person name="Nagy L.G."/>
        </authorList>
    </citation>
    <scope>NUCLEOTIDE SEQUENCE [LARGE SCALE GENOMIC DNA]</scope>
    <source>
        <strain evidence="1 2">NL-1719</strain>
    </source>
</reference>
<dbReference type="Proteomes" id="UP000308600">
    <property type="component" value="Unassembled WGS sequence"/>
</dbReference>
<evidence type="ECO:0000313" key="2">
    <source>
        <dbReference type="Proteomes" id="UP000308600"/>
    </source>
</evidence>
<gene>
    <name evidence="1" type="ORF">BDN72DRAFT_842171</name>
</gene>